<dbReference type="InterPro" id="IPR044924">
    <property type="entry name" value="HAD-SF_hydro_IA_REG-2-like_cap"/>
</dbReference>
<dbReference type="InterPro" id="IPR036412">
    <property type="entry name" value="HAD-like_sf"/>
</dbReference>
<gene>
    <name evidence="1" type="ORF">G4L39_10320</name>
</gene>
<dbReference type="InterPro" id="IPR006439">
    <property type="entry name" value="HAD-SF_hydro_IA"/>
</dbReference>
<keyword evidence="1" id="KW-0378">Hydrolase</keyword>
<dbReference type="NCBIfam" id="TIGR02252">
    <property type="entry name" value="DREG-2"/>
    <property type="match status" value="1"/>
</dbReference>
<dbReference type="GO" id="GO:0016787">
    <property type="term" value="F:hydrolase activity"/>
    <property type="evidence" value="ECO:0007669"/>
    <property type="project" value="UniProtKB-KW"/>
</dbReference>
<dbReference type="SUPFAM" id="SSF56784">
    <property type="entry name" value="HAD-like"/>
    <property type="match status" value="1"/>
</dbReference>
<sequence length="235" mass="26246">MPAGNPTLRAITFDVGWTFLHVRPSVGHVYAAVAAQWTGRRFDPALLNRRFQRAWRRQNHFNHSRAAWMAVVDETFAGLVPEPPSRTFFGLLYRRFAQPDVWKPDPNLPGLLAQLRAHGFRLGIISNWDLRLRPLMHALDLAGSFDVIVISAEVGFAKPDPAIFLRAADALGLAPQEILHVGDDLHHDFLGARQAGLQSVLLQPGTPAPTARKIGSLRQLPAWLRLAGFLPSRRR</sequence>
<dbReference type="Gene3D" id="1.10.150.720">
    <property type="entry name" value="Haloacid dehalogenase-like hydrolase"/>
    <property type="match status" value="1"/>
</dbReference>
<organism evidence="1 2">
    <name type="scientific">Limisphaera ngatamarikiensis</name>
    <dbReference type="NCBI Taxonomy" id="1324935"/>
    <lineage>
        <taxon>Bacteria</taxon>
        <taxon>Pseudomonadati</taxon>
        <taxon>Verrucomicrobiota</taxon>
        <taxon>Verrucomicrobiia</taxon>
        <taxon>Limisphaerales</taxon>
        <taxon>Limisphaeraceae</taxon>
        <taxon>Limisphaera</taxon>
    </lineage>
</organism>
<dbReference type="Proteomes" id="UP000477311">
    <property type="component" value="Unassembled WGS sequence"/>
</dbReference>
<dbReference type="SFLD" id="SFLDG01129">
    <property type="entry name" value="C1.5:_HAD__Beta-PGM__Phosphata"/>
    <property type="match status" value="1"/>
</dbReference>
<dbReference type="CDD" id="cd16415">
    <property type="entry name" value="HAD_dREG-2_like"/>
    <property type="match status" value="1"/>
</dbReference>
<evidence type="ECO:0000313" key="2">
    <source>
        <dbReference type="Proteomes" id="UP000477311"/>
    </source>
</evidence>
<dbReference type="InterPro" id="IPR023214">
    <property type="entry name" value="HAD_sf"/>
</dbReference>
<dbReference type="Gene3D" id="3.40.50.1000">
    <property type="entry name" value="HAD superfamily/HAD-like"/>
    <property type="match status" value="1"/>
</dbReference>
<dbReference type="EMBL" id="JAAKYA010000071">
    <property type="protein sequence ID" value="NGO39786.1"/>
    <property type="molecule type" value="Genomic_DNA"/>
</dbReference>
<evidence type="ECO:0000313" key="1">
    <source>
        <dbReference type="EMBL" id="NGO39786.1"/>
    </source>
</evidence>
<dbReference type="NCBIfam" id="TIGR01509">
    <property type="entry name" value="HAD-SF-IA-v3"/>
    <property type="match status" value="1"/>
</dbReference>
<dbReference type="Pfam" id="PF00702">
    <property type="entry name" value="Hydrolase"/>
    <property type="match status" value="1"/>
</dbReference>
<comment type="caution">
    <text evidence="1">The sequence shown here is derived from an EMBL/GenBank/DDBJ whole genome shotgun (WGS) entry which is preliminary data.</text>
</comment>
<dbReference type="NCBIfam" id="TIGR01549">
    <property type="entry name" value="HAD-SF-IA-v1"/>
    <property type="match status" value="1"/>
</dbReference>
<dbReference type="InterPro" id="IPR011949">
    <property type="entry name" value="HAD-SF_hydro_IA_REG-2-like"/>
</dbReference>
<accession>A0A6M1RJ70</accession>
<dbReference type="AlphaFoldDB" id="A0A6M1RJ70"/>
<dbReference type="PANTHER" id="PTHR46649:SF4">
    <property type="entry name" value="HALOACID DEHALOGENASE-LIKE HYDROLASE (HAD) SUPERFAMILY PROTEIN"/>
    <property type="match status" value="1"/>
</dbReference>
<reference evidence="1 2" key="1">
    <citation type="submission" date="2020-02" db="EMBL/GenBank/DDBJ databases">
        <title>Draft genome sequence of Limisphaera ngatamarikiensis NGM72.4T, a thermophilic Verrucomicrobia grouped in subdivision 3.</title>
        <authorList>
            <person name="Carere C.R."/>
            <person name="Steen J."/>
            <person name="Hugenholtz P."/>
            <person name="Stott M.B."/>
        </authorList>
    </citation>
    <scope>NUCLEOTIDE SEQUENCE [LARGE SCALE GENOMIC DNA]</scope>
    <source>
        <strain evidence="1 2">NGM72.4</strain>
    </source>
</reference>
<dbReference type="SFLD" id="SFLDS00003">
    <property type="entry name" value="Haloacid_Dehalogenase"/>
    <property type="match status" value="1"/>
</dbReference>
<dbReference type="PANTHER" id="PTHR46649">
    <property type="match status" value="1"/>
</dbReference>
<keyword evidence="2" id="KW-1185">Reference proteome</keyword>
<dbReference type="RefSeq" id="WP_165108011.1">
    <property type="nucleotide sequence ID" value="NZ_JAAKYA010000071.1"/>
</dbReference>
<dbReference type="PRINTS" id="PR00413">
    <property type="entry name" value="HADHALOGNASE"/>
</dbReference>
<proteinExistence type="predicted"/>
<protein>
    <submittedName>
        <fullName evidence="1">HAD-IA family hydrolase</fullName>
    </submittedName>
</protein>
<name>A0A6M1RJ70_9BACT</name>